<dbReference type="InterPro" id="IPR001134">
    <property type="entry name" value="Netrin_domain"/>
</dbReference>
<evidence type="ECO:0000256" key="2">
    <source>
        <dbReference type="ARBA" id="ARBA00022525"/>
    </source>
</evidence>
<keyword evidence="3 5" id="KW-1015">Disulfide bond</keyword>
<name>A0AAN8F955_TRICO</name>
<dbReference type="GO" id="GO:0005615">
    <property type="term" value="C:extracellular space"/>
    <property type="evidence" value="ECO:0007669"/>
    <property type="project" value="TreeGrafter"/>
</dbReference>
<keyword evidence="4" id="KW-0862">Zinc</keyword>
<evidence type="ECO:0000256" key="6">
    <source>
        <dbReference type="SAM" id="SignalP"/>
    </source>
</evidence>
<dbReference type="GO" id="GO:0051045">
    <property type="term" value="P:negative regulation of membrane protein ectodomain proteolysis"/>
    <property type="evidence" value="ECO:0007669"/>
    <property type="project" value="TreeGrafter"/>
</dbReference>
<gene>
    <name evidence="8" type="ORF">GCK32_017602</name>
</gene>
<dbReference type="Proteomes" id="UP001331761">
    <property type="component" value="Unassembled WGS sequence"/>
</dbReference>
<keyword evidence="2" id="KW-0964">Secreted</keyword>
<organism evidence="8 9">
    <name type="scientific">Trichostrongylus colubriformis</name>
    <name type="common">Black scour worm</name>
    <dbReference type="NCBI Taxonomy" id="6319"/>
    <lineage>
        <taxon>Eukaryota</taxon>
        <taxon>Metazoa</taxon>
        <taxon>Ecdysozoa</taxon>
        <taxon>Nematoda</taxon>
        <taxon>Chromadorea</taxon>
        <taxon>Rhabditida</taxon>
        <taxon>Rhabditina</taxon>
        <taxon>Rhabditomorpha</taxon>
        <taxon>Strongyloidea</taxon>
        <taxon>Trichostrongylidae</taxon>
        <taxon>Trichostrongylus</taxon>
    </lineage>
</organism>
<reference evidence="8 9" key="1">
    <citation type="submission" date="2019-10" db="EMBL/GenBank/DDBJ databases">
        <title>Assembly and Annotation for the nematode Trichostrongylus colubriformis.</title>
        <authorList>
            <person name="Martin J."/>
        </authorList>
    </citation>
    <scope>NUCLEOTIDE SEQUENCE [LARGE SCALE GENOMIC DNA]</scope>
    <source>
        <strain evidence="8">G859</strain>
        <tissue evidence="8">Whole worm</tissue>
    </source>
</reference>
<dbReference type="Gene3D" id="2.40.50.120">
    <property type="match status" value="1"/>
</dbReference>
<dbReference type="EMBL" id="WIXE01014135">
    <property type="protein sequence ID" value="KAK5974512.1"/>
    <property type="molecule type" value="Genomic_DNA"/>
</dbReference>
<dbReference type="GO" id="GO:0031012">
    <property type="term" value="C:extracellular matrix"/>
    <property type="evidence" value="ECO:0007669"/>
    <property type="project" value="TreeGrafter"/>
</dbReference>
<dbReference type="Pfam" id="PF00965">
    <property type="entry name" value="TIMP"/>
    <property type="match status" value="1"/>
</dbReference>
<dbReference type="AlphaFoldDB" id="A0AAN8F955"/>
<feature type="non-terminal residue" evidence="8">
    <location>
        <position position="107"/>
    </location>
</feature>
<evidence type="ECO:0000256" key="4">
    <source>
        <dbReference type="PIRSR" id="PIRSR601820-1"/>
    </source>
</evidence>
<sequence>MKVFIALIACVVVSEACTCFPFPSLTDAFCYSSFVAHVRVTGRGENTGTRTVRYDVQILEAYRNQTESKQLPSVIVTASSSAACGLDLTTGTEYLIGGNISFDIYCH</sequence>
<dbReference type="GO" id="GO:0008191">
    <property type="term" value="F:metalloendopeptidase inhibitor activity"/>
    <property type="evidence" value="ECO:0007669"/>
    <property type="project" value="InterPro"/>
</dbReference>
<dbReference type="PANTHER" id="PTHR11844:SF25">
    <property type="entry name" value="NTR DOMAIN-CONTAINING PROTEIN"/>
    <property type="match status" value="1"/>
</dbReference>
<dbReference type="GO" id="GO:0046872">
    <property type="term" value="F:metal ion binding"/>
    <property type="evidence" value="ECO:0007669"/>
    <property type="project" value="UniProtKB-KW"/>
</dbReference>
<dbReference type="GO" id="GO:0002020">
    <property type="term" value="F:protease binding"/>
    <property type="evidence" value="ECO:0007669"/>
    <property type="project" value="TreeGrafter"/>
</dbReference>
<feature type="signal peptide" evidence="6">
    <location>
        <begin position="1"/>
        <end position="16"/>
    </location>
</feature>
<evidence type="ECO:0000313" key="8">
    <source>
        <dbReference type="EMBL" id="KAK5974512.1"/>
    </source>
</evidence>
<dbReference type="PROSITE" id="PS50189">
    <property type="entry name" value="NTR"/>
    <property type="match status" value="1"/>
</dbReference>
<keyword evidence="6" id="KW-0732">Signal</keyword>
<dbReference type="PANTHER" id="PTHR11844">
    <property type="entry name" value="METALLOPROTEASE INHIBITOR"/>
    <property type="match status" value="1"/>
</dbReference>
<evidence type="ECO:0000313" key="9">
    <source>
        <dbReference type="Proteomes" id="UP001331761"/>
    </source>
</evidence>
<feature type="domain" description="NTR" evidence="7">
    <location>
        <begin position="17"/>
        <end position="107"/>
    </location>
</feature>
<comment type="subcellular location">
    <subcellularLocation>
        <location evidence="1">Secreted</location>
    </subcellularLocation>
</comment>
<feature type="chain" id="PRO_5042979914" evidence="6">
    <location>
        <begin position="17"/>
        <end position="107"/>
    </location>
</feature>
<keyword evidence="4" id="KW-0479">Metal-binding</keyword>
<feature type="binding site" evidence="4">
    <location>
        <position position="17"/>
    </location>
    <ligand>
        <name>Zn(2+)</name>
        <dbReference type="ChEBI" id="CHEBI:29105"/>
        <note>ligand shared with metalloproteinase partner</note>
    </ligand>
</feature>
<protein>
    <submittedName>
        <fullName evidence="8">Tissue inhibitor of metalloproteinase</fullName>
    </submittedName>
</protein>
<dbReference type="InterPro" id="IPR001820">
    <property type="entry name" value="TIMP"/>
</dbReference>
<evidence type="ECO:0000256" key="3">
    <source>
        <dbReference type="ARBA" id="ARBA00023157"/>
    </source>
</evidence>
<accession>A0AAN8F955</accession>
<comment type="caution">
    <text evidence="8">The sequence shown here is derived from an EMBL/GenBank/DDBJ whole genome shotgun (WGS) entry which is preliminary data.</text>
</comment>
<feature type="disulfide bond" evidence="5">
    <location>
        <begin position="17"/>
        <end position="84"/>
    </location>
</feature>
<proteinExistence type="predicted"/>
<keyword evidence="9" id="KW-1185">Reference proteome</keyword>
<evidence type="ECO:0000256" key="1">
    <source>
        <dbReference type="ARBA" id="ARBA00004613"/>
    </source>
</evidence>
<evidence type="ECO:0000256" key="5">
    <source>
        <dbReference type="PIRSR" id="PIRSR601820-3"/>
    </source>
</evidence>
<dbReference type="SUPFAM" id="SSF50242">
    <property type="entry name" value="TIMP-like"/>
    <property type="match status" value="1"/>
</dbReference>
<dbReference type="InterPro" id="IPR008993">
    <property type="entry name" value="TIMP-like_OB-fold"/>
</dbReference>
<evidence type="ECO:0000259" key="7">
    <source>
        <dbReference type="PROSITE" id="PS50189"/>
    </source>
</evidence>